<feature type="region of interest" description="Disordered" evidence="4">
    <location>
        <begin position="275"/>
        <end position="303"/>
    </location>
</feature>
<dbReference type="CDD" id="cd01852">
    <property type="entry name" value="AIG1"/>
    <property type="match status" value="1"/>
</dbReference>
<reference evidence="7" key="1">
    <citation type="submission" date="2021-02" db="EMBL/GenBank/DDBJ databases">
        <title>Comparative genomics reveals that relaxation of natural selection precedes convergent phenotypic evolution of cavefish.</title>
        <authorList>
            <person name="Peng Z."/>
        </authorList>
    </citation>
    <scope>NUCLEOTIDE SEQUENCE</scope>
    <source>
        <tissue evidence="7">Muscle</tissue>
    </source>
</reference>
<proteinExistence type="inferred from homology"/>
<keyword evidence="5" id="KW-0812">Transmembrane</keyword>
<dbReference type="PROSITE" id="PS51720">
    <property type="entry name" value="G_AIG1"/>
    <property type="match status" value="1"/>
</dbReference>
<feature type="non-terminal residue" evidence="7">
    <location>
        <position position="421"/>
    </location>
</feature>
<dbReference type="InterPro" id="IPR045058">
    <property type="entry name" value="GIMA/IAN/Toc"/>
</dbReference>
<evidence type="ECO:0000256" key="4">
    <source>
        <dbReference type="SAM" id="MobiDB-lite"/>
    </source>
</evidence>
<evidence type="ECO:0000256" key="3">
    <source>
        <dbReference type="ARBA" id="ARBA00023134"/>
    </source>
</evidence>
<evidence type="ECO:0000256" key="1">
    <source>
        <dbReference type="ARBA" id="ARBA00008535"/>
    </source>
</evidence>
<dbReference type="GO" id="GO:0005525">
    <property type="term" value="F:GTP binding"/>
    <property type="evidence" value="ECO:0007669"/>
    <property type="project" value="UniProtKB-KW"/>
</dbReference>
<name>A0A9W7W866_TRIRA</name>
<keyword evidence="5" id="KW-1133">Transmembrane helix</keyword>
<keyword evidence="8" id="KW-1185">Reference proteome</keyword>
<dbReference type="SUPFAM" id="SSF52540">
    <property type="entry name" value="P-loop containing nucleoside triphosphate hydrolases"/>
    <property type="match status" value="1"/>
</dbReference>
<evidence type="ECO:0000313" key="7">
    <source>
        <dbReference type="EMBL" id="KAI7789645.1"/>
    </source>
</evidence>
<feature type="domain" description="AIG1-type G" evidence="6">
    <location>
        <begin position="25"/>
        <end position="224"/>
    </location>
</feature>
<dbReference type="FunFam" id="3.40.50.300:FF:000366">
    <property type="entry name" value="GTPase, IMAP family member 2"/>
    <property type="match status" value="1"/>
</dbReference>
<evidence type="ECO:0000313" key="8">
    <source>
        <dbReference type="Proteomes" id="UP001059041"/>
    </source>
</evidence>
<dbReference type="EMBL" id="JAFHDT010000402">
    <property type="protein sequence ID" value="KAI7789645.1"/>
    <property type="molecule type" value="Genomic_DNA"/>
</dbReference>
<comment type="caution">
    <text evidence="7">The sequence shown here is derived from an EMBL/GenBank/DDBJ whole genome shotgun (WGS) entry which is preliminary data.</text>
</comment>
<dbReference type="PANTHER" id="PTHR10903">
    <property type="entry name" value="GTPASE, IMAP FAMILY MEMBER-RELATED"/>
    <property type="match status" value="1"/>
</dbReference>
<keyword evidence="2" id="KW-0547">Nucleotide-binding</keyword>
<dbReference type="Gene3D" id="3.40.50.300">
    <property type="entry name" value="P-loop containing nucleotide triphosphate hydrolases"/>
    <property type="match status" value="1"/>
</dbReference>
<evidence type="ECO:0000256" key="5">
    <source>
        <dbReference type="SAM" id="Phobius"/>
    </source>
</evidence>
<dbReference type="AlphaFoldDB" id="A0A9W7W866"/>
<sequence>QLSSKAVAEEPTEFIDKDMNSSHKVEDLRIVLLGKTGSGKSATGNTILGRDEFKESCGPESVTENCYKEEAKIKNRNISAIDTPGLFDTSISKENLKSEIVKCVYLSAPGPHVFLLVIRLDVRFTEEEQNTVKWIQENFGEKAMQYTMVLFTHIDQINQPVEEYVEKSRELKRLVNECKAGYHCFNNKDKNNRTQVTELIAKINRLLDENGGHHYTNDMYEEAQRKFTEVEEKIKQLYEKEIKQMEERMKTENMRIMEENRRQMEEEYTRQMNENRRQMEENRRVMEENRRQMEENRRVMEENRRQMEENRRVMEENRRVMEEYRRQTEENTNGKRQMEEYLTQQNNWEKKCVAKFIIDGVILLMPLCPYKEVRYVATIINGLIVIWVIYKGNIEKKMNNSEVISKFKKFFWGGLGTDMPT</sequence>
<keyword evidence="3" id="KW-0342">GTP-binding</keyword>
<gene>
    <name evidence="7" type="ORF">IRJ41_024971</name>
</gene>
<accession>A0A9W7W866</accession>
<dbReference type="Pfam" id="PF04548">
    <property type="entry name" value="AIG1"/>
    <property type="match status" value="1"/>
</dbReference>
<feature type="transmembrane region" description="Helical" evidence="5">
    <location>
        <begin position="373"/>
        <end position="390"/>
    </location>
</feature>
<dbReference type="Gene3D" id="6.10.250.1010">
    <property type="match status" value="1"/>
</dbReference>
<dbReference type="InterPro" id="IPR027417">
    <property type="entry name" value="P-loop_NTPase"/>
</dbReference>
<evidence type="ECO:0000259" key="6">
    <source>
        <dbReference type="PROSITE" id="PS51720"/>
    </source>
</evidence>
<dbReference type="Proteomes" id="UP001059041">
    <property type="component" value="Unassembled WGS sequence"/>
</dbReference>
<dbReference type="InterPro" id="IPR006703">
    <property type="entry name" value="G_AIG1"/>
</dbReference>
<comment type="similarity">
    <text evidence="1">Belongs to the TRAFAC class TrmE-Era-EngA-EngB-Septin-like GTPase superfamily. AIG1/Toc34/Toc159-like paraseptin GTPase family. IAN subfamily.</text>
</comment>
<keyword evidence="5" id="KW-0472">Membrane</keyword>
<protein>
    <submittedName>
        <fullName evidence="7">GTPase IMAP family member 4-like</fullName>
    </submittedName>
</protein>
<evidence type="ECO:0000256" key="2">
    <source>
        <dbReference type="ARBA" id="ARBA00022741"/>
    </source>
</evidence>
<dbReference type="PANTHER" id="PTHR10903:SF188">
    <property type="entry name" value="GTPASE IMAP FAMILY MEMBER 2-LIKE-RELATED"/>
    <property type="match status" value="1"/>
</dbReference>
<organism evidence="7 8">
    <name type="scientific">Triplophysa rosa</name>
    <name type="common">Cave loach</name>
    <dbReference type="NCBI Taxonomy" id="992332"/>
    <lineage>
        <taxon>Eukaryota</taxon>
        <taxon>Metazoa</taxon>
        <taxon>Chordata</taxon>
        <taxon>Craniata</taxon>
        <taxon>Vertebrata</taxon>
        <taxon>Euteleostomi</taxon>
        <taxon>Actinopterygii</taxon>
        <taxon>Neopterygii</taxon>
        <taxon>Teleostei</taxon>
        <taxon>Ostariophysi</taxon>
        <taxon>Cypriniformes</taxon>
        <taxon>Nemacheilidae</taxon>
        <taxon>Triplophysa</taxon>
    </lineage>
</organism>